<keyword evidence="3" id="KW-1185">Reference proteome</keyword>
<dbReference type="Pfam" id="PF13302">
    <property type="entry name" value="Acetyltransf_3"/>
    <property type="match status" value="1"/>
</dbReference>
<dbReference type="PROSITE" id="PS51186">
    <property type="entry name" value="GNAT"/>
    <property type="match status" value="1"/>
</dbReference>
<evidence type="ECO:0000313" key="2">
    <source>
        <dbReference type="EMBL" id="RDW77767.1"/>
    </source>
</evidence>
<organism evidence="2 3">
    <name type="scientific">Coleophoma cylindrospora</name>
    <dbReference type="NCBI Taxonomy" id="1849047"/>
    <lineage>
        <taxon>Eukaryota</taxon>
        <taxon>Fungi</taxon>
        <taxon>Dikarya</taxon>
        <taxon>Ascomycota</taxon>
        <taxon>Pezizomycotina</taxon>
        <taxon>Leotiomycetes</taxon>
        <taxon>Helotiales</taxon>
        <taxon>Dermateaceae</taxon>
        <taxon>Coleophoma</taxon>
    </lineage>
</organism>
<dbReference type="InterPro" id="IPR000182">
    <property type="entry name" value="GNAT_dom"/>
</dbReference>
<dbReference type="InterPro" id="IPR051531">
    <property type="entry name" value="N-acetyltransferase"/>
</dbReference>
<dbReference type="SUPFAM" id="SSF55729">
    <property type="entry name" value="Acyl-CoA N-acyltransferases (Nat)"/>
    <property type="match status" value="1"/>
</dbReference>
<gene>
    <name evidence="2" type="ORF">BP6252_05820</name>
</gene>
<evidence type="ECO:0000313" key="3">
    <source>
        <dbReference type="Proteomes" id="UP000256645"/>
    </source>
</evidence>
<dbReference type="Proteomes" id="UP000256645">
    <property type="component" value="Unassembled WGS sequence"/>
</dbReference>
<dbReference type="Gene3D" id="3.40.630.30">
    <property type="match status" value="1"/>
</dbReference>
<evidence type="ECO:0000259" key="1">
    <source>
        <dbReference type="PROSITE" id="PS51186"/>
    </source>
</evidence>
<proteinExistence type="predicted"/>
<sequence length="200" mass="21533">MAGFLNTTLYSPTHPLLLRNPQPEDAAALSQILSEPRNIEFDPHASSSGLSPAVSSSVITRMRASAAEAVPTRVNLLVVLLPAVGCKDAGVGEVIGISGFGAIDVVDGKRFGDVGVMLNPEYRGKGFAVECLRLSMEFAFRDLGVDGVSAGCLVRNTPMITLFESKLGWFGERSEGKFGESWKGVLSPEEWVEMKKRMGW</sequence>
<feature type="domain" description="N-acetyltransferase" evidence="1">
    <location>
        <begin position="16"/>
        <end position="199"/>
    </location>
</feature>
<dbReference type="EMBL" id="PDLM01000005">
    <property type="protein sequence ID" value="RDW77767.1"/>
    <property type="molecule type" value="Genomic_DNA"/>
</dbReference>
<dbReference type="GO" id="GO:0016747">
    <property type="term" value="F:acyltransferase activity, transferring groups other than amino-acyl groups"/>
    <property type="evidence" value="ECO:0007669"/>
    <property type="project" value="InterPro"/>
</dbReference>
<comment type="caution">
    <text evidence="2">The sequence shown here is derived from an EMBL/GenBank/DDBJ whole genome shotgun (WGS) entry which is preliminary data.</text>
</comment>
<dbReference type="PANTHER" id="PTHR43792">
    <property type="entry name" value="GNAT FAMILY, PUTATIVE (AFU_ORTHOLOGUE AFUA_3G00765)-RELATED-RELATED"/>
    <property type="match status" value="1"/>
</dbReference>
<protein>
    <recommendedName>
        <fullName evidence="1">N-acetyltransferase domain-containing protein</fullName>
    </recommendedName>
</protein>
<name>A0A3D8RUL6_9HELO</name>
<dbReference type="AlphaFoldDB" id="A0A3D8RUL6"/>
<dbReference type="OrthoDB" id="64477at2759"/>
<reference evidence="2 3" key="1">
    <citation type="journal article" date="2018" name="IMA Fungus">
        <title>IMA Genome-F 9: Draft genome sequence of Annulohypoxylon stygium, Aspergillus mulundensis, Berkeleyomyces basicola (syn. Thielaviopsis basicola), Ceratocystis smalleyi, two Cercospora beticola strains, Coleophoma cylindrospora, Fusarium fracticaudum, Phialophora cf. hyalina, and Morchella septimelata.</title>
        <authorList>
            <person name="Wingfield B.D."/>
            <person name="Bills G.F."/>
            <person name="Dong Y."/>
            <person name="Huang W."/>
            <person name="Nel W.J."/>
            <person name="Swalarsk-Parry B.S."/>
            <person name="Vaghefi N."/>
            <person name="Wilken P.M."/>
            <person name="An Z."/>
            <person name="de Beer Z.W."/>
            <person name="De Vos L."/>
            <person name="Chen L."/>
            <person name="Duong T.A."/>
            <person name="Gao Y."/>
            <person name="Hammerbacher A."/>
            <person name="Kikkert J.R."/>
            <person name="Li Y."/>
            <person name="Li H."/>
            <person name="Li K."/>
            <person name="Li Q."/>
            <person name="Liu X."/>
            <person name="Ma X."/>
            <person name="Naidoo K."/>
            <person name="Pethybridge S.J."/>
            <person name="Sun J."/>
            <person name="Steenkamp E.T."/>
            <person name="van der Nest M.A."/>
            <person name="van Wyk S."/>
            <person name="Wingfield M.J."/>
            <person name="Xiong C."/>
            <person name="Yue Q."/>
            <person name="Zhang X."/>
        </authorList>
    </citation>
    <scope>NUCLEOTIDE SEQUENCE [LARGE SCALE GENOMIC DNA]</scope>
    <source>
        <strain evidence="2 3">BP6252</strain>
    </source>
</reference>
<accession>A0A3D8RUL6</accession>
<dbReference type="InterPro" id="IPR016181">
    <property type="entry name" value="Acyl_CoA_acyltransferase"/>
</dbReference>